<dbReference type="GO" id="GO:0071011">
    <property type="term" value="C:precatalytic spliceosome"/>
    <property type="evidence" value="ECO:0007669"/>
    <property type="project" value="TreeGrafter"/>
</dbReference>
<comment type="caution">
    <text evidence="2">The sequence shown here is derived from an EMBL/GenBank/DDBJ whole genome shotgun (WGS) entry which is preliminary data.</text>
</comment>
<evidence type="ECO:0000313" key="3">
    <source>
        <dbReference type="Proteomes" id="UP000268093"/>
    </source>
</evidence>
<dbReference type="GO" id="GO:0000398">
    <property type="term" value="P:mRNA splicing, via spliceosome"/>
    <property type="evidence" value="ECO:0007669"/>
    <property type="project" value="InterPro"/>
</dbReference>
<gene>
    <name evidence="2" type="ORF">BC936DRAFT_137082</name>
</gene>
<evidence type="ECO:0000256" key="1">
    <source>
        <dbReference type="SAM" id="MobiDB-lite"/>
    </source>
</evidence>
<reference evidence="2 3" key="1">
    <citation type="journal article" date="2018" name="New Phytol.">
        <title>Phylogenomics of Endogonaceae and evolution of mycorrhizas within Mucoromycota.</title>
        <authorList>
            <person name="Chang Y."/>
            <person name="Desiro A."/>
            <person name="Na H."/>
            <person name="Sandor L."/>
            <person name="Lipzen A."/>
            <person name="Clum A."/>
            <person name="Barry K."/>
            <person name="Grigoriev I.V."/>
            <person name="Martin F.M."/>
            <person name="Stajich J.E."/>
            <person name="Smith M.E."/>
            <person name="Bonito G."/>
            <person name="Spatafora J.W."/>
        </authorList>
    </citation>
    <scope>NUCLEOTIDE SEQUENCE [LARGE SCALE GENOMIC DNA]</scope>
    <source>
        <strain evidence="2 3">GMNB39</strain>
    </source>
</reference>
<dbReference type="GO" id="GO:0003723">
    <property type="term" value="F:RNA binding"/>
    <property type="evidence" value="ECO:0007669"/>
    <property type="project" value="TreeGrafter"/>
</dbReference>
<dbReference type="PANTHER" id="PTHR13173:SF10">
    <property type="entry name" value="WW DOMAIN-BINDING PROTEIN 4"/>
    <property type="match status" value="1"/>
</dbReference>
<dbReference type="EMBL" id="RBNI01010847">
    <property type="protein sequence ID" value="RUP43496.1"/>
    <property type="molecule type" value="Genomic_DNA"/>
</dbReference>
<organism evidence="2 3">
    <name type="scientific">Jimgerdemannia flammicorona</name>
    <dbReference type="NCBI Taxonomy" id="994334"/>
    <lineage>
        <taxon>Eukaryota</taxon>
        <taxon>Fungi</taxon>
        <taxon>Fungi incertae sedis</taxon>
        <taxon>Mucoromycota</taxon>
        <taxon>Mucoromycotina</taxon>
        <taxon>Endogonomycetes</taxon>
        <taxon>Endogonales</taxon>
        <taxon>Endogonaceae</taxon>
        <taxon>Jimgerdemannia</taxon>
    </lineage>
</organism>
<accession>A0A433CY31</accession>
<evidence type="ECO:0008006" key="4">
    <source>
        <dbReference type="Google" id="ProtNLM"/>
    </source>
</evidence>
<proteinExistence type="predicted"/>
<feature type="compositionally biased region" description="Low complexity" evidence="1">
    <location>
        <begin position="138"/>
        <end position="157"/>
    </location>
</feature>
<name>A0A433CY31_9FUNG</name>
<sequence length="273" mass="29966">MNSPLVMSPTTTTSLAFGSPSFTKNSALCPWQFPRHIPEQPSFQLCLSTFRQPQSQVGILGLAVEKLYIADNKATRQIHENGKAHKEAVEKFLRDVYKRGAADKKEKESVRRELERIEKAAIKQYNVDLGVESKSDGASSSSSSTSKPASSSQTTKKPTPKPAQPLPSPADNRIPEPPREEAMPGEWTLVTPPALVQKSKEDGEEGAGGNQDDEEEEDPDDLRNFKIVEKTLDVVDLGGEKRGREAGDEAGNEEAAGALFKKRKVVRNIRKKA</sequence>
<evidence type="ECO:0000313" key="2">
    <source>
        <dbReference type="EMBL" id="RUP43496.1"/>
    </source>
</evidence>
<dbReference type="InterPro" id="IPR040023">
    <property type="entry name" value="WBP4"/>
</dbReference>
<feature type="compositionally biased region" description="Acidic residues" evidence="1">
    <location>
        <begin position="211"/>
        <end position="220"/>
    </location>
</feature>
<keyword evidence="3" id="KW-1185">Reference proteome</keyword>
<dbReference type="OrthoDB" id="191651at2759"/>
<dbReference type="AlphaFoldDB" id="A0A433CY31"/>
<protein>
    <recommendedName>
        <fullName evidence="4">U1-type domain-containing protein</fullName>
    </recommendedName>
</protein>
<feature type="compositionally biased region" description="Basic and acidic residues" evidence="1">
    <location>
        <begin position="173"/>
        <end position="182"/>
    </location>
</feature>
<feature type="region of interest" description="Disordered" evidence="1">
    <location>
        <begin position="132"/>
        <end position="224"/>
    </location>
</feature>
<dbReference type="PANTHER" id="PTHR13173">
    <property type="entry name" value="WW DOMAIN BINDING PROTEIN 4"/>
    <property type="match status" value="1"/>
</dbReference>
<dbReference type="Proteomes" id="UP000268093">
    <property type="component" value="Unassembled WGS sequence"/>
</dbReference>